<protein>
    <submittedName>
        <fullName evidence="1">Uncharacterized protein</fullName>
    </submittedName>
</protein>
<evidence type="ECO:0000313" key="2">
    <source>
        <dbReference type="Proteomes" id="UP001196413"/>
    </source>
</evidence>
<keyword evidence="2" id="KW-1185">Reference proteome</keyword>
<comment type="caution">
    <text evidence="1">The sequence shown here is derived from an EMBL/GenBank/DDBJ whole genome shotgun (WGS) entry which is preliminary data.</text>
</comment>
<sequence>MGAVRKYFFDYEYEKKGERREELRFEWGLYRCLRRCGALSTNGHGDGSQTKYYAEKWYVGTAAK</sequence>
<evidence type="ECO:0000313" key="1">
    <source>
        <dbReference type="EMBL" id="KAJ1348448.1"/>
    </source>
</evidence>
<name>A0AAD5QDY0_PARTN</name>
<dbReference type="AlphaFoldDB" id="A0AAD5QDY0"/>
<accession>A0AAD5QDY0</accession>
<proteinExistence type="predicted"/>
<dbReference type="EMBL" id="JAHQIW010000507">
    <property type="protein sequence ID" value="KAJ1348448.1"/>
    <property type="molecule type" value="Genomic_DNA"/>
</dbReference>
<organism evidence="1 2">
    <name type="scientific">Parelaphostrongylus tenuis</name>
    <name type="common">Meningeal worm</name>
    <dbReference type="NCBI Taxonomy" id="148309"/>
    <lineage>
        <taxon>Eukaryota</taxon>
        <taxon>Metazoa</taxon>
        <taxon>Ecdysozoa</taxon>
        <taxon>Nematoda</taxon>
        <taxon>Chromadorea</taxon>
        <taxon>Rhabditida</taxon>
        <taxon>Rhabditina</taxon>
        <taxon>Rhabditomorpha</taxon>
        <taxon>Strongyloidea</taxon>
        <taxon>Metastrongylidae</taxon>
        <taxon>Parelaphostrongylus</taxon>
    </lineage>
</organism>
<reference evidence="1" key="1">
    <citation type="submission" date="2021-06" db="EMBL/GenBank/DDBJ databases">
        <title>Parelaphostrongylus tenuis whole genome reference sequence.</title>
        <authorList>
            <person name="Garwood T.J."/>
            <person name="Larsen P.A."/>
            <person name="Fountain-Jones N.M."/>
            <person name="Garbe J.R."/>
            <person name="Macchietto M.G."/>
            <person name="Kania S.A."/>
            <person name="Gerhold R.W."/>
            <person name="Richards J.E."/>
            <person name="Wolf T.M."/>
        </authorList>
    </citation>
    <scope>NUCLEOTIDE SEQUENCE</scope>
    <source>
        <strain evidence="1">MNPRO001-30</strain>
        <tissue evidence="1">Meninges</tissue>
    </source>
</reference>
<dbReference type="Proteomes" id="UP001196413">
    <property type="component" value="Unassembled WGS sequence"/>
</dbReference>
<gene>
    <name evidence="1" type="ORF">KIN20_003748</name>
</gene>